<dbReference type="SUPFAM" id="SSF90123">
    <property type="entry name" value="ABC transporter transmembrane region"/>
    <property type="match status" value="1"/>
</dbReference>
<proteinExistence type="predicted"/>
<evidence type="ECO:0000313" key="14">
    <source>
        <dbReference type="EMBL" id="AWB67450.1"/>
    </source>
</evidence>
<reference evidence="14 15" key="1">
    <citation type="submission" date="2018-01" db="EMBL/GenBank/DDBJ databases">
        <title>Genome sequence of a Cantenovulum-like bacteria.</title>
        <authorList>
            <person name="Tan W.R."/>
            <person name="Lau N.-S."/>
            <person name="Go F."/>
            <person name="Amirul A.-A.A."/>
        </authorList>
    </citation>
    <scope>NUCLEOTIDE SEQUENCE [LARGE SCALE GENOMIC DNA]</scope>
    <source>
        <strain evidence="14 15">CCB-QB4</strain>
    </source>
</reference>
<feature type="transmembrane region" description="Helical" evidence="11">
    <location>
        <begin position="25"/>
        <end position="45"/>
    </location>
</feature>
<gene>
    <name evidence="14" type="primary">msbA</name>
    <name evidence="14" type="ORF">C2869_13810</name>
</gene>
<keyword evidence="3" id="KW-1003">Cell membrane</keyword>
<evidence type="ECO:0000313" key="15">
    <source>
        <dbReference type="Proteomes" id="UP000244441"/>
    </source>
</evidence>
<protein>
    <submittedName>
        <fullName evidence="14">Lipid A export permease/ATP-binding protein MsbA</fullName>
    </submittedName>
</protein>
<dbReference type="InterPro" id="IPR039421">
    <property type="entry name" value="Type_1_exporter"/>
</dbReference>
<dbReference type="InterPro" id="IPR011917">
    <property type="entry name" value="ABC_transpr_lipidA"/>
</dbReference>
<organism evidence="14 15">
    <name type="scientific">Saccharobesus litoralis</name>
    <dbReference type="NCBI Taxonomy" id="2172099"/>
    <lineage>
        <taxon>Bacteria</taxon>
        <taxon>Pseudomonadati</taxon>
        <taxon>Pseudomonadota</taxon>
        <taxon>Gammaproteobacteria</taxon>
        <taxon>Alteromonadales</taxon>
        <taxon>Alteromonadaceae</taxon>
        <taxon>Saccharobesus</taxon>
    </lineage>
</organism>
<sequence length="584" mass="64399">MTLPATDRTRSDFLRLLGYLNSYRLVFAIAVIGMLAYAAIDVFFLSNIETFIDEGLTQKNHQLLFQMGLAIPVIFLLRGIANFISTYALAWVGAQTVAKMRQQTFEHLISLPVSFHDKHSTGELISKITYDTEQVNQASSRALSILVREGAFVLGLLGYIFYLSWQLSLVFLILGPIVGVIVSFVSKRFREVSKRIQTAIGGVTTTTEQMLNSHKIVITHGGQEIEAKKFAKVNTQSRQQQIKLVSTRVASVAVIQIIASFALATVLLIASDPEFLESFSTGTFTTVLTFMMMMLRPLKQLTTVNSEFQRGLAACASIFAVLDTHSEEDTGTQVIERAKGKIKFDNVTFTYQGKEKPALNQVSLEIKPGQTVALVGKSGSGKSTISNLVTRFYNKQSGEITIDDIPVEALTLESLRKQFAFVSQSVTLFNDSIANNIAYGSGSAVTREQIVAAAKAAHVIEFTERMPNGLDTEIGENGVMLSGGQRQRIAIARAILRNAPILILDEATSALDTESERHIQEELDKLRIDRTAIVIAHRLSTIENADIIAVIDEGRVVEQGSHQELLAMNGQYRLLYDMQFSGDN</sequence>
<dbReference type="PROSITE" id="PS50893">
    <property type="entry name" value="ABC_TRANSPORTER_2"/>
    <property type="match status" value="1"/>
</dbReference>
<keyword evidence="6 14" id="KW-0067">ATP-binding</keyword>
<feature type="domain" description="ABC transporter" evidence="12">
    <location>
        <begin position="342"/>
        <end position="578"/>
    </location>
</feature>
<dbReference type="Gene3D" id="3.40.50.300">
    <property type="entry name" value="P-loop containing nucleotide triphosphate hydrolases"/>
    <property type="match status" value="1"/>
</dbReference>
<evidence type="ECO:0000256" key="7">
    <source>
        <dbReference type="ARBA" id="ARBA00022967"/>
    </source>
</evidence>
<evidence type="ECO:0000256" key="2">
    <source>
        <dbReference type="ARBA" id="ARBA00022448"/>
    </source>
</evidence>
<evidence type="ECO:0000256" key="9">
    <source>
        <dbReference type="ARBA" id="ARBA00023055"/>
    </source>
</evidence>
<dbReference type="OrthoDB" id="9806127at2"/>
<dbReference type="GO" id="GO:0015421">
    <property type="term" value="F:ABC-type oligopeptide transporter activity"/>
    <property type="evidence" value="ECO:0007669"/>
    <property type="project" value="TreeGrafter"/>
</dbReference>
<feature type="transmembrane region" description="Helical" evidence="11">
    <location>
        <begin position="168"/>
        <end position="186"/>
    </location>
</feature>
<evidence type="ECO:0000256" key="8">
    <source>
        <dbReference type="ARBA" id="ARBA00022989"/>
    </source>
</evidence>
<dbReference type="SMART" id="SM00382">
    <property type="entry name" value="AAA"/>
    <property type="match status" value="1"/>
</dbReference>
<dbReference type="Pfam" id="PF00664">
    <property type="entry name" value="ABC_membrane"/>
    <property type="match status" value="1"/>
</dbReference>
<dbReference type="InterPro" id="IPR003593">
    <property type="entry name" value="AAA+_ATPase"/>
</dbReference>
<dbReference type="GO" id="GO:0016887">
    <property type="term" value="F:ATP hydrolysis activity"/>
    <property type="evidence" value="ECO:0007669"/>
    <property type="project" value="InterPro"/>
</dbReference>
<dbReference type="CDD" id="cd18552">
    <property type="entry name" value="ABC_6TM_MsbA_like"/>
    <property type="match status" value="1"/>
</dbReference>
<dbReference type="GO" id="GO:0005886">
    <property type="term" value="C:plasma membrane"/>
    <property type="evidence" value="ECO:0007669"/>
    <property type="project" value="UniProtKB-SubCell"/>
</dbReference>
<keyword evidence="8 11" id="KW-1133">Transmembrane helix</keyword>
<dbReference type="InterPro" id="IPR027417">
    <property type="entry name" value="P-loop_NTPase"/>
</dbReference>
<dbReference type="PANTHER" id="PTHR43394:SF1">
    <property type="entry name" value="ATP-BINDING CASSETTE SUB-FAMILY B MEMBER 10, MITOCHONDRIAL"/>
    <property type="match status" value="1"/>
</dbReference>
<keyword evidence="4 11" id="KW-0812">Transmembrane</keyword>
<feature type="transmembrane region" description="Helical" evidence="11">
    <location>
        <begin position="145"/>
        <end position="162"/>
    </location>
</feature>
<keyword evidence="9" id="KW-0445">Lipid transport</keyword>
<dbReference type="Pfam" id="PF00005">
    <property type="entry name" value="ABC_tran"/>
    <property type="match status" value="1"/>
</dbReference>
<evidence type="ECO:0000256" key="3">
    <source>
        <dbReference type="ARBA" id="ARBA00022475"/>
    </source>
</evidence>
<dbReference type="EMBL" id="CP026604">
    <property type="protein sequence ID" value="AWB67450.1"/>
    <property type="molecule type" value="Genomic_DNA"/>
</dbReference>
<dbReference type="GO" id="GO:0005524">
    <property type="term" value="F:ATP binding"/>
    <property type="evidence" value="ECO:0007669"/>
    <property type="project" value="UniProtKB-KW"/>
</dbReference>
<dbReference type="FunFam" id="3.40.50.300:FF:000140">
    <property type="entry name" value="Lipid A export ATP-binding/permease protein MsbA"/>
    <property type="match status" value="1"/>
</dbReference>
<evidence type="ECO:0000259" key="12">
    <source>
        <dbReference type="PROSITE" id="PS50893"/>
    </source>
</evidence>
<dbReference type="InterPro" id="IPR011527">
    <property type="entry name" value="ABC1_TM_dom"/>
</dbReference>
<dbReference type="SUPFAM" id="SSF52540">
    <property type="entry name" value="P-loop containing nucleoside triphosphate hydrolases"/>
    <property type="match status" value="1"/>
</dbReference>
<keyword evidence="2" id="KW-0813">Transport</keyword>
<dbReference type="GO" id="GO:0034040">
    <property type="term" value="F:ATPase-coupled lipid transmembrane transporter activity"/>
    <property type="evidence" value="ECO:0007669"/>
    <property type="project" value="InterPro"/>
</dbReference>
<name>A0A2S0VTN3_9ALTE</name>
<dbReference type="KEGG" id="cate:C2869_13810"/>
<dbReference type="PANTHER" id="PTHR43394">
    <property type="entry name" value="ATP-DEPENDENT PERMEASE MDL1, MITOCHONDRIAL"/>
    <property type="match status" value="1"/>
</dbReference>
<evidence type="ECO:0000259" key="13">
    <source>
        <dbReference type="PROSITE" id="PS50929"/>
    </source>
</evidence>
<dbReference type="RefSeq" id="WP_108603497.1">
    <property type="nucleotide sequence ID" value="NZ_CP026604.1"/>
</dbReference>
<dbReference type="InterPro" id="IPR017871">
    <property type="entry name" value="ABC_transporter-like_CS"/>
</dbReference>
<feature type="transmembrane region" description="Helical" evidence="11">
    <location>
        <begin position="65"/>
        <end position="92"/>
    </location>
</feature>
<dbReference type="Proteomes" id="UP000244441">
    <property type="component" value="Chromosome"/>
</dbReference>
<dbReference type="AlphaFoldDB" id="A0A2S0VTN3"/>
<evidence type="ECO:0000256" key="4">
    <source>
        <dbReference type="ARBA" id="ARBA00022692"/>
    </source>
</evidence>
<dbReference type="PROSITE" id="PS50929">
    <property type="entry name" value="ABC_TM1F"/>
    <property type="match status" value="1"/>
</dbReference>
<evidence type="ECO:0000256" key="6">
    <source>
        <dbReference type="ARBA" id="ARBA00022840"/>
    </source>
</evidence>
<evidence type="ECO:0000256" key="5">
    <source>
        <dbReference type="ARBA" id="ARBA00022741"/>
    </source>
</evidence>
<keyword evidence="15" id="KW-1185">Reference proteome</keyword>
<keyword evidence="10 11" id="KW-0472">Membrane</keyword>
<accession>A0A2S0VTN3</accession>
<evidence type="ECO:0000256" key="11">
    <source>
        <dbReference type="SAM" id="Phobius"/>
    </source>
</evidence>
<feature type="domain" description="ABC transmembrane type-1" evidence="13">
    <location>
        <begin position="28"/>
        <end position="310"/>
    </location>
</feature>
<evidence type="ECO:0000256" key="10">
    <source>
        <dbReference type="ARBA" id="ARBA00023136"/>
    </source>
</evidence>
<evidence type="ECO:0000256" key="1">
    <source>
        <dbReference type="ARBA" id="ARBA00004651"/>
    </source>
</evidence>
<dbReference type="NCBIfam" id="TIGR02203">
    <property type="entry name" value="MsbA_lipidA"/>
    <property type="match status" value="1"/>
</dbReference>
<feature type="transmembrane region" description="Helical" evidence="11">
    <location>
        <begin position="249"/>
        <end position="269"/>
    </location>
</feature>
<dbReference type="InterPro" id="IPR036640">
    <property type="entry name" value="ABC1_TM_sf"/>
</dbReference>
<dbReference type="PROSITE" id="PS00211">
    <property type="entry name" value="ABC_TRANSPORTER_1"/>
    <property type="match status" value="1"/>
</dbReference>
<dbReference type="Gene3D" id="1.20.1560.10">
    <property type="entry name" value="ABC transporter type 1, transmembrane domain"/>
    <property type="match status" value="1"/>
</dbReference>
<dbReference type="InterPro" id="IPR003439">
    <property type="entry name" value="ABC_transporter-like_ATP-bd"/>
</dbReference>
<keyword evidence="7" id="KW-1278">Translocase</keyword>
<comment type="subcellular location">
    <subcellularLocation>
        <location evidence="1">Cell membrane</location>
        <topology evidence="1">Multi-pass membrane protein</topology>
    </subcellularLocation>
</comment>
<keyword evidence="5" id="KW-0547">Nucleotide-binding</keyword>